<sequence length="158" mass="17215">MKDSKKLADIAKMVFAAHTAAKVFYFTSDGQAFSEKSDAVNHGRSLEDKEVTEVTRAMAVSGNISFASSEQKSVNEDQGKAKNEFQATGTRSESTLGAQGTADPERDQLVKRHEELSGKKPVANIGMDKLRERVAELEKAATEPEPAPVNNEENQKSE</sequence>
<feature type="compositionally biased region" description="Basic and acidic residues" evidence="1">
    <location>
        <begin position="128"/>
        <end position="142"/>
    </location>
</feature>
<dbReference type="Proteomes" id="UP000240708">
    <property type="component" value="Unassembled WGS sequence"/>
</dbReference>
<evidence type="ECO:0000313" key="2">
    <source>
        <dbReference type="EMBL" id="PSL06541.1"/>
    </source>
</evidence>
<feature type="compositionally biased region" description="Polar residues" evidence="1">
    <location>
        <begin position="63"/>
        <end position="72"/>
    </location>
</feature>
<dbReference type="AlphaFoldDB" id="A0A2P8EAP5"/>
<feature type="compositionally biased region" description="Basic and acidic residues" evidence="1">
    <location>
        <begin position="103"/>
        <end position="118"/>
    </location>
</feature>
<reference evidence="2 3" key="1">
    <citation type="submission" date="2018-03" db="EMBL/GenBank/DDBJ databases">
        <title>Genomic Encyclopedia of Archaeal and Bacterial Type Strains, Phase II (KMG-II): from individual species to whole genera.</title>
        <authorList>
            <person name="Goeker M."/>
        </authorList>
    </citation>
    <scope>NUCLEOTIDE SEQUENCE [LARGE SCALE GENOMIC DNA]</scope>
    <source>
        <strain evidence="2 3">DSM 28057</strain>
    </source>
</reference>
<evidence type="ECO:0000256" key="1">
    <source>
        <dbReference type="SAM" id="MobiDB-lite"/>
    </source>
</evidence>
<feature type="region of interest" description="Disordered" evidence="1">
    <location>
        <begin position="63"/>
        <end position="158"/>
    </location>
</feature>
<feature type="compositionally biased region" description="Basic and acidic residues" evidence="1">
    <location>
        <begin position="73"/>
        <end position="83"/>
    </location>
</feature>
<protein>
    <submittedName>
        <fullName evidence="2">Uncharacterized protein</fullName>
    </submittedName>
</protein>
<accession>A0A2P8EAP5</accession>
<gene>
    <name evidence="2" type="ORF">CLV48_102358</name>
</gene>
<organism evidence="2 3">
    <name type="scientific">Cecembia rubra</name>
    <dbReference type="NCBI Taxonomy" id="1485585"/>
    <lineage>
        <taxon>Bacteria</taxon>
        <taxon>Pseudomonadati</taxon>
        <taxon>Bacteroidota</taxon>
        <taxon>Cytophagia</taxon>
        <taxon>Cytophagales</taxon>
        <taxon>Cyclobacteriaceae</taxon>
        <taxon>Cecembia</taxon>
    </lineage>
</organism>
<evidence type="ECO:0000313" key="3">
    <source>
        <dbReference type="Proteomes" id="UP000240708"/>
    </source>
</evidence>
<proteinExistence type="predicted"/>
<dbReference type="OrthoDB" id="1377501at2"/>
<dbReference type="EMBL" id="PYGF01000002">
    <property type="protein sequence ID" value="PSL06541.1"/>
    <property type="molecule type" value="Genomic_DNA"/>
</dbReference>
<name>A0A2P8EAP5_9BACT</name>
<comment type="caution">
    <text evidence="2">The sequence shown here is derived from an EMBL/GenBank/DDBJ whole genome shotgun (WGS) entry which is preliminary data.</text>
</comment>
<keyword evidence="3" id="KW-1185">Reference proteome</keyword>
<feature type="compositionally biased region" description="Polar residues" evidence="1">
    <location>
        <begin position="85"/>
        <end position="98"/>
    </location>
</feature>
<dbReference type="RefSeq" id="WP_106566461.1">
    <property type="nucleotide sequence ID" value="NZ_PYGF01000002.1"/>
</dbReference>